<dbReference type="SUPFAM" id="SSF52096">
    <property type="entry name" value="ClpP/crotonase"/>
    <property type="match status" value="1"/>
</dbReference>
<protein>
    <submittedName>
        <fullName evidence="1">Uncharacterized protein</fullName>
    </submittedName>
</protein>
<dbReference type="OrthoDB" id="7848551at2"/>
<dbReference type="InterPro" id="IPR029045">
    <property type="entry name" value="ClpP/crotonase-like_dom_sf"/>
</dbReference>
<dbReference type="EMBL" id="CP040818">
    <property type="protein sequence ID" value="QDL93323.1"/>
    <property type="molecule type" value="Genomic_DNA"/>
</dbReference>
<dbReference type="RefSeq" id="WP_138576038.1">
    <property type="nucleotide sequence ID" value="NZ_CP040818.1"/>
</dbReference>
<evidence type="ECO:0000313" key="1">
    <source>
        <dbReference type="EMBL" id="QDL93323.1"/>
    </source>
</evidence>
<dbReference type="InterPro" id="IPR001753">
    <property type="entry name" value="Enoyl-CoA_hydra/iso"/>
</dbReference>
<accession>A0A5B8G3H5</accession>
<dbReference type="AlphaFoldDB" id="A0A5B8G3H5"/>
<dbReference type="Gene3D" id="3.90.226.10">
    <property type="entry name" value="2-enoyl-CoA Hydratase, Chain A, domain 1"/>
    <property type="match status" value="1"/>
</dbReference>
<dbReference type="Proteomes" id="UP000305888">
    <property type="component" value="Chromosome"/>
</dbReference>
<gene>
    <name evidence="1" type="ORF">FDP22_16970</name>
</gene>
<reference evidence="1 2" key="1">
    <citation type="submission" date="2019-06" db="EMBL/GenBank/DDBJ databases">
        <title>Genome sequence of Rhodobacteraceae bacterium D4M1.</title>
        <authorList>
            <person name="Cao J."/>
        </authorList>
    </citation>
    <scope>NUCLEOTIDE SEQUENCE [LARGE SCALE GENOMIC DNA]</scope>
    <source>
        <strain evidence="1 2">D4M1</strain>
    </source>
</reference>
<keyword evidence="2" id="KW-1185">Reference proteome</keyword>
<organism evidence="1 2">
    <name type="scientific">Paroceanicella profunda</name>
    <dbReference type="NCBI Taxonomy" id="2579971"/>
    <lineage>
        <taxon>Bacteria</taxon>
        <taxon>Pseudomonadati</taxon>
        <taxon>Pseudomonadota</taxon>
        <taxon>Alphaproteobacteria</taxon>
        <taxon>Rhodobacterales</taxon>
        <taxon>Paracoccaceae</taxon>
        <taxon>Paroceanicella</taxon>
    </lineage>
</organism>
<sequence>MRDVHARRLHPLYRPDVDRHSPRRWLCRGDDGQGKWLGVWSIVACHCRRMVQSCIDCGLPVAAAVNVPAPIPSEFAVLDDVVVASEQAWFQDPDVANNVAPGDGIHATWIERLGINCARHFLVIGQKLDARRAYDLGVVTEVFTRTAFRRVRSRSPRISRGRQR</sequence>
<evidence type="ECO:0000313" key="2">
    <source>
        <dbReference type="Proteomes" id="UP000305888"/>
    </source>
</evidence>
<proteinExistence type="predicted"/>
<dbReference type="KEGG" id="ppru:FDP22_16970"/>
<dbReference type="Pfam" id="PF00378">
    <property type="entry name" value="ECH_1"/>
    <property type="match status" value="1"/>
</dbReference>
<name>A0A5B8G3H5_9RHOB</name>
<dbReference type="GO" id="GO:0003824">
    <property type="term" value="F:catalytic activity"/>
    <property type="evidence" value="ECO:0007669"/>
    <property type="project" value="UniProtKB-ARBA"/>
</dbReference>